<comment type="caution">
    <text evidence="3">The sequence shown here is derived from an EMBL/GenBank/DDBJ whole genome shotgun (WGS) entry which is preliminary data.</text>
</comment>
<dbReference type="Gene3D" id="3.40.1440.10">
    <property type="entry name" value="GIY-YIG endonuclease"/>
    <property type="match status" value="1"/>
</dbReference>
<name>A0ABQ2JQ59_9SPHN</name>
<reference evidence="4" key="1">
    <citation type="journal article" date="2019" name="Int. J. Syst. Evol. Microbiol.">
        <title>The Global Catalogue of Microorganisms (GCM) 10K type strain sequencing project: providing services to taxonomists for standard genome sequencing and annotation.</title>
        <authorList>
            <consortium name="The Broad Institute Genomics Platform"/>
            <consortium name="The Broad Institute Genome Sequencing Center for Infectious Disease"/>
            <person name="Wu L."/>
            <person name="Ma J."/>
        </authorList>
    </citation>
    <scope>NUCLEOTIDE SEQUENCE [LARGE SCALE GENOMIC DNA]</scope>
    <source>
        <strain evidence="4">CGMCC 1.6784</strain>
    </source>
</reference>
<dbReference type="PROSITE" id="PS50164">
    <property type="entry name" value="GIY_YIG"/>
    <property type="match status" value="1"/>
</dbReference>
<dbReference type="EMBL" id="BMLK01000013">
    <property type="protein sequence ID" value="GGN53923.1"/>
    <property type="molecule type" value="Genomic_DNA"/>
</dbReference>
<dbReference type="InterPro" id="IPR000305">
    <property type="entry name" value="GIY-YIG_endonuc"/>
</dbReference>
<evidence type="ECO:0000259" key="2">
    <source>
        <dbReference type="PROSITE" id="PS50164"/>
    </source>
</evidence>
<sequence length="99" mass="12007">MVKGGWVYMTSDRYRGGIYTGVTVHIQRRIWQHREGTGSLFVRKYGFTRLVYAERYDQIEDAIRREKAIKKWRRDWKISLIETMNPEWEDMFERLGGVM</sequence>
<comment type="similarity">
    <text evidence="1">Belongs to the UPF0213 family.</text>
</comment>
<feature type="domain" description="GIY-YIG" evidence="2">
    <location>
        <begin position="3"/>
        <end position="79"/>
    </location>
</feature>
<evidence type="ECO:0000313" key="4">
    <source>
        <dbReference type="Proteomes" id="UP000605099"/>
    </source>
</evidence>
<organism evidence="3 4">
    <name type="scientific">Novosphingobium indicum</name>
    <dbReference type="NCBI Taxonomy" id="462949"/>
    <lineage>
        <taxon>Bacteria</taxon>
        <taxon>Pseudomonadati</taxon>
        <taxon>Pseudomonadota</taxon>
        <taxon>Alphaproteobacteria</taxon>
        <taxon>Sphingomonadales</taxon>
        <taxon>Sphingomonadaceae</taxon>
        <taxon>Novosphingobium</taxon>
    </lineage>
</organism>
<dbReference type="CDD" id="cd10448">
    <property type="entry name" value="GIY-YIG_unchar_3"/>
    <property type="match status" value="1"/>
</dbReference>
<gene>
    <name evidence="3" type="ORF">GCM10011349_29030</name>
</gene>
<evidence type="ECO:0000313" key="3">
    <source>
        <dbReference type="EMBL" id="GGN53923.1"/>
    </source>
</evidence>
<accession>A0ABQ2JQ59</accession>
<proteinExistence type="inferred from homology"/>
<dbReference type="RefSeq" id="WP_188820619.1">
    <property type="nucleotide sequence ID" value="NZ_BMLK01000013.1"/>
</dbReference>
<dbReference type="PANTHER" id="PTHR34477">
    <property type="entry name" value="UPF0213 PROTEIN YHBQ"/>
    <property type="match status" value="1"/>
</dbReference>
<protein>
    <submittedName>
        <fullName evidence="3">Excinuclease ABC subunit C</fullName>
    </submittedName>
</protein>
<dbReference type="SMART" id="SM00465">
    <property type="entry name" value="GIYc"/>
    <property type="match status" value="1"/>
</dbReference>
<dbReference type="PANTHER" id="PTHR34477:SF5">
    <property type="entry name" value="BSL5627 PROTEIN"/>
    <property type="match status" value="1"/>
</dbReference>
<dbReference type="InterPro" id="IPR035901">
    <property type="entry name" value="GIY-YIG_endonuc_sf"/>
</dbReference>
<dbReference type="SUPFAM" id="SSF82771">
    <property type="entry name" value="GIY-YIG endonuclease"/>
    <property type="match status" value="1"/>
</dbReference>
<dbReference type="Proteomes" id="UP000605099">
    <property type="component" value="Unassembled WGS sequence"/>
</dbReference>
<dbReference type="Pfam" id="PF01541">
    <property type="entry name" value="GIY-YIG"/>
    <property type="match status" value="1"/>
</dbReference>
<evidence type="ECO:0000256" key="1">
    <source>
        <dbReference type="ARBA" id="ARBA00007435"/>
    </source>
</evidence>
<dbReference type="InterPro" id="IPR050190">
    <property type="entry name" value="UPF0213_domain"/>
</dbReference>
<keyword evidence="4" id="KW-1185">Reference proteome</keyword>